<evidence type="ECO:0000256" key="1">
    <source>
        <dbReference type="SAM" id="MobiDB-lite"/>
    </source>
</evidence>
<feature type="region of interest" description="Disordered" evidence="1">
    <location>
        <begin position="370"/>
        <end position="412"/>
    </location>
</feature>
<dbReference type="EMBL" id="KN716361">
    <property type="protein sequence ID" value="KJH46272.1"/>
    <property type="molecule type" value="Genomic_DNA"/>
</dbReference>
<feature type="compositionally biased region" description="Basic and acidic residues" evidence="1">
    <location>
        <begin position="229"/>
        <end position="238"/>
    </location>
</feature>
<feature type="compositionally biased region" description="Polar residues" evidence="1">
    <location>
        <begin position="137"/>
        <end position="159"/>
    </location>
</feature>
<evidence type="ECO:0000313" key="2">
    <source>
        <dbReference type="EMBL" id="KJH46272.1"/>
    </source>
</evidence>
<reference evidence="3" key="2">
    <citation type="journal article" date="2016" name="Sci. Rep.">
        <title>Dictyocaulus viviparus genome, variome and transcriptome elucidate lungworm biology and support future intervention.</title>
        <authorList>
            <person name="McNulty S.N."/>
            <person name="Strube C."/>
            <person name="Rosa B.A."/>
            <person name="Martin J.C."/>
            <person name="Tyagi R."/>
            <person name="Choi Y.J."/>
            <person name="Wang Q."/>
            <person name="Hallsworth Pepin K."/>
            <person name="Zhang X."/>
            <person name="Ozersky P."/>
            <person name="Wilson R.K."/>
            <person name="Sternberg P.W."/>
            <person name="Gasser R.B."/>
            <person name="Mitreva M."/>
        </authorList>
    </citation>
    <scope>NUCLEOTIDE SEQUENCE [LARGE SCALE GENOMIC DNA]</scope>
    <source>
        <strain evidence="3">HannoverDv2000</strain>
    </source>
</reference>
<gene>
    <name evidence="2" type="ORF">DICVIV_07659</name>
</gene>
<proteinExistence type="predicted"/>
<accession>A0A0D8XR87</accession>
<evidence type="ECO:0000313" key="3">
    <source>
        <dbReference type="Proteomes" id="UP000053766"/>
    </source>
</evidence>
<sequence length="412" mass="45453">MPLCALFSSNVKLCHWTVANGTGLLPALSSLRNAARNSEYAQPRSSSSGRQTSVATSHPQIVRPLRVVSIYPPSDSQVGTSEELEPFEELTEDDSSDAGAFVDELDVTQDESSDMATAAFDTTVVASNTRENRDGTAATSDTEFEFTTSAYEDSETSSNVEDHDMSESSSRIEEKAMPFDRNLSKRDVWRALKSSLTSEEYETFKNVLQREPSRDLDENEDGEAVGMTGRERERVKTDDSHESQSWLSLIYDVPPLSTFSMGGYWNDKRFLRTRKMSREMSLISGTESLLDKANIVLAMIRDVGAVKPKGREYSSHGSLICHVHNVILPCIFHIQDALLVASQRLQSESDIVTATSDLLVNSNIMQDSATALPPASSSHVSDVESSEDDDVSEQSVRPDEVEFLPNDAEPRA</sequence>
<dbReference type="AlphaFoldDB" id="A0A0D8XR87"/>
<feature type="compositionally biased region" description="Basic and acidic residues" evidence="1">
    <location>
        <begin position="160"/>
        <end position="173"/>
    </location>
</feature>
<name>A0A0D8XR87_DICVI</name>
<feature type="region of interest" description="Disordered" evidence="1">
    <location>
        <begin position="130"/>
        <end position="173"/>
    </location>
</feature>
<dbReference type="STRING" id="29172.A0A0D8XR87"/>
<dbReference type="OrthoDB" id="7873042at2759"/>
<feature type="region of interest" description="Disordered" evidence="1">
    <location>
        <begin position="36"/>
        <end position="58"/>
    </location>
</feature>
<feature type="compositionally biased region" description="Acidic residues" evidence="1">
    <location>
        <begin position="82"/>
        <end position="96"/>
    </location>
</feature>
<feature type="region of interest" description="Disordered" evidence="1">
    <location>
        <begin position="211"/>
        <end position="238"/>
    </location>
</feature>
<dbReference type="Proteomes" id="UP000053766">
    <property type="component" value="Unassembled WGS sequence"/>
</dbReference>
<feature type="region of interest" description="Disordered" evidence="1">
    <location>
        <begin position="72"/>
        <end position="98"/>
    </location>
</feature>
<protein>
    <submittedName>
        <fullName evidence="2">Uncharacterized protein</fullName>
    </submittedName>
</protein>
<organism evidence="2 3">
    <name type="scientific">Dictyocaulus viviparus</name>
    <name type="common">Bovine lungworm</name>
    <dbReference type="NCBI Taxonomy" id="29172"/>
    <lineage>
        <taxon>Eukaryota</taxon>
        <taxon>Metazoa</taxon>
        <taxon>Ecdysozoa</taxon>
        <taxon>Nematoda</taxon>
        <taxon>Chromadorea</taxon>
        <taxon>Rhabditida</taxon>
        <taxon>Rhabditina</taxon>
        <taxon>Rhabditomorpha</taxon>
        <taxon>Strongyloidea</taxon>
        <taxon>Metastrongylidae</taxon>
        <taxon>Dictyocaulus</taxon>
    </lineage>
</organism>
<keyword evidence="3" id="KW-1185">Reference proteome</keyword>
<reference evidence="2 3" key="1">
    <citation type="submission" date="2013-11" db="EMBL/GenBank/DDBJ databases">
        <title>Draft genome of the bovine lungworm Dictyocaulus viviparus.</title>
        <authorList>
            <person name="Mitreva M."/>
        </authorList>
    </citation>
    <scope>NUCLEOTIDE SEQUENCE [LARGE SCALE GENOMIC DNA]</scope>
    <source>
        <strain evidence="2 3">HannoverDv2000</strain>
    </source>
</reference>